<dbReference type="GO" id="GO:0097038">
    <property type="term" value="C:perinuclear endoplasmic reticulum"/>
    <property type="evidence" value="ECO:0007669"/>
    <property type="project" value="TreeGrafter"/>
</dbReference>
<evidence type="ECO:0000313" key="2">
    <source>
        <dbReference type="EMBL" id="KAJ3987789.1"/>
    </source>
</evidence>
<dbReference type="Proteomes" id="UP001163850">
    <property type="component" value="Unassembled WGS sequence"/>
</dbReference>
<comment type="caution">
    <text evidence="2">The sequence shown here is derived from an EMBL/GenBank/DDBJ whole genome shotgun (WGS) entry which is preliminary data.</text>
</comment>
<organism evidence="2 3">
    <name type="scientific">Lentinula detonsa</name>
    <dbReference type="NCBI Taxonomy" id="2804962"/>
    <lineage>
        <taxon>Eukaryota</taxon>
        <taxon>Fungi</taxon>
        <taxon>Dikarya</taxon>
        <taxon>Basidiomycota</taxon>
        <taxon>Agaricomycotina</taxon>
        <taxon>Agaricomycetes</taxon>
        <taxon>Agaricomycetidae</taxon>
        <taxon>Agaricales</taxon>
        <taxon>Marasmiineae</taxon>
        <taxon>Omphalotaceae</taxon>
        <taxon>Lentinula</taxon>
    </lineage>
</organism>
<gene>
    <name evidence="2" type="ORF">F5890DRAFT_1404479</name>
</gene>
<proteinExistence type="predicted"/>
<evidence type="ECO:0000313" key="3">
    <source>
        <dbReference type="Proteomes" id="UP001163850"/>
    </source>
</evidence>
<dbReference type="GO" id="GO:0032541">
    <property type="term" value="C:cortical endoplasmic reticulum"/>
    <property type="evidence" value="ECO:0007669"/>
    <property type="project" value="TreeGrafter"/>
</dbReference>
<feature type="transmembrane region" description="Helical" evidence="1">
    <location>
        <begin position="159"/>
        <end position="180"/>
    </location>
</feature>
<dbReference type="PANTHER" id="PTHR31726">
    <property type="entry name" value="PROTEIN ICE2"/>
    <property type="match status" value="1"/>
</dbReference>
<keyword evidence="1" id="KW-0812">Transmembrane</keyword>
<dbReference type="GO" id="GO:0005789">
    <property type="term" value="C:endoplasmic reticulum membrane"/>
    <property type="evidence" value="ECO:0007669"/>
    <property type="project" value="TreeGrafter"/>
</dbReference>
<feature type="transmembrane region" description="Helical" evidence="1">
    <location>
        <begin position="192"/>
        <end position="210"/>
    </location>
</feature>
<dbReference type="PANTHER" id="PTHR31726:SF2">
    <property type="entry name" value="PROTEIN ICE2"/>
    <property type="match status" value="1"/>
</dbReference>
<keyword evidence="1" id="KW-0472">Membrane</keyword>
<dbReference type="Pfam" id="PF08426">
    <property type="entry name" value="ICE2"/>
    <property type="match status" value="2"/>
</dbReference>
<dbReference type="InterPro" id="IPR013635">
    <property type="entry name" value="Ice2"/>
</dbReference>
<dbReference type="GO" id="GO:0048309">
    <property type="term" value="P:endoplasmic reticulum inheritance"/>
    <property type="evidence" value="ECO:0007669"/>
    <property type="project" value="TreeGrafter"/>
</dbReference>
<feature type="transmembrane region" description="Helical" evidence="1">
    <location>
        <begin position="114"/>
        <end position="138"/>
    </location>
</feature>
<keyword evidence="1" id="KW-1133">Transmembrane helix</keyword>
<name>A0AA38UW59_9AGAR</name>
<dbReference type="GO" id="GO:0000921">
    <property type="term" value="P:septin ring assembly"/>
    <property type="evidence" value="ECO:0007669"/>
    <property type="project" value="TreeGrafter"/>
</dbReference>
<evidence type="ECO:0008006" key="4">
    <source>
        <dbReference type="Google" id="ProtNLM"/>
    </source>
</evidence>
<protein>
    <recommendedName>
        <fullName evidence="4">ICE2-domain-containing protein</fullName>
    </recommendedName>
</protein>
<evidence type="ECO:0000256" key="1">
    <source>
        <dbReference type="SAM" id="Phobius"/>
    </source>
</evidence>
<dbReference type="AlphaFoldDB" id="A0AA38UW59"/>
<accession>A0AA38UW59</accession>
<sequence length="377" mass="42311">MSSPLLWRAVSNAAKLIAYYSKSHNADCFLTRSLTVAQILLYLPLTLSTLSTPAFSFLSLCHAVHALIHGTLVLLWGSPNLSVLQLPVHPFLLLLCFNVFSTNVNPWLLTASRWWTYILSLWGPFFVLLEGLSTLIVAQRLGQMGKRLIEQADSEVYQFTLLVAAAVTYVLSAYWCVVAYPAAASSPLSSTFLGVALTALVFLTFIGFVLKKTNIIESSAISLFIAYNLWLCGLDQHQAYFPETASSYVPLFGNFKPLFDALQNFVTNTLPKPLLITLVYRLTILHSASRILPTIGSDKWDSDNSTDEDRPTSTLIRILLNYRQLLFVNVYSHLLLLDQSSAVWWRWANVFFTLVLWGVELVVSSDDDDVVKDWKVE</sequence>
<dbReference type="EMBL" id="MU801918">
    <property type="protein sequence ID" value="KAJ3987789.1"/>
    <property type="molecule type" value="Genomic_DNA"/>
</dbReference>
<reference evidence="2" key="1">
    <citation type="submission" date="2022-08" db="EMBL/GenBank/DDBJ databases">
        <authorList>
            <consortium name="DOE Joint Genome Institute"/>
            <person name="Min B."/>
            <person name="Riley R."/>
            <person name="Sierra-Patev S."/>
            <person name="Naranjo-Ortiz M."/>
            <person name="Looney B."/>
            <person name="Konkel Z."/>
            <person name="Slot J.C."/>
            <person name="Sakamoto Y."/>
            <person name="Steenwyk J.L."/>
            <person name="Rokas A."/>
            <person name="Carro J."/>
            <person name="Camarero S."/>
            <person name="Ferreira P."/>
            <person name="Molpeceres G."/>
            <person name="Ruiz-Duenas F.J."/>
            <person name="Serrano A."/>
            <person name="Henrissat B."/>
            <person name="Drula E."/>
            <person name="Hughes K.W."/>
            <person name="Mata J.L."/>
            <person name="Ishikawa N.K."/>
            <person name="Vargas-Isla R."/>
            <person name="Ushijima S."/>
            <person name="Smith C.A."/>
            <person name="Ahrendt S."/>
            <person name="Andreopoulos W."/>
            <person name="He G."/>
            <person name="Labutti K."/>
            <person name="Lipzen A."/>
            <person name="Ng V."/>
            <person name="Sandor L."/>
            <person name="Barry K."/>
            <person name="Martinez A.T."/>
            <person name="Xiao Y."/>
            <person name="Gibbons J.G."/>
            <person name="Terashima K."/>
            <person name="Hibbett D.S."/>
            <person name="Grigoriev I.V."/>
        </authorList>
    </citation>
    <scope>NUCLEOTIDE SEQUENCE</scope>
    <source>
        <strain evidence="2">TFB7829</strain>
    </source>
</reference>